<dbReference type="Proteomes" id="UP000325577">
    <property type="component" value="Linkage Group LG14"/>
</dbReference>
<reference evidence="2 3" key="1">
    <citation type="submission" date="2019-09" db="EMBL/GenBank/DDBJ databases">
        <title>A chromosome-level genome assembly of the Chinese tupelo Nyssa sinensis.</title>
        <authorList>
            <person name="Yang X."/>
            <person name="Kang M."/>
            <person name="Yang Y."/>
            <person name="Xiong H."/>
            <person name="Wang M."/>
            <person name="Zhang Z."/>
            <person name="Wang Z."/>
            <person name="Wu H."/>
            <person name="Ma T."/>
            <person name="Liu J."/>
            <person name="Xi Z."/>
        </authorList>
    </citation>
    <scope>NUCLEOTIDE SEQUENCE [LARGE SCALE GENOMIC DNA]</scope>
    <source>
        <strain evidence="2">J267</strain>
        <tissue evidence="2">Leaf</tissue>
    </source>
</reference>
<organism evidence="2 3">
    <name type="scientific">Nyssa sinensis</name>
    <dbReference type="NCBI Taxonomy" id="561372"/>
    <lineage>
        <taxon>Eukaryota</taxon>
        <taxon>Viridiplantae</taxon>
        <taxon>Streptophyta</taxon>
        <taxon>Embryophyta</taxon>
        <taxon>Tracheophyta</taxon>
        <taxon>Spermatophyta</taxon>
        <taxon>Magnoliopsida</taxon>
        <taxon>eudicotyledons</taxon>
        <taxon>Gunneridae</taxon>
        <taxon>Pentapetalae</taxon>
        <taxon>asterids</taxon>
        <taxon>Cornales</taxon>
        <taxon>Nyssaceae</taxon>
        <taxon>Nyssa</taxon>
    </lineage>
</organism>
<evidence type="ECO:0008006" key="4">
    <source>
        <dbReference type="Google" id="ProtNLM"/>
    </source>
</evidence>
<accession>A0A5J5BCY7</accession>
<keyword evidence="3" id="KW-1185">Reference proteome</keyword>
<evidence type="ECO:0000313" key="3">
    <source>
        <dbReference type="Proteomes" id="UP000325577"/>
    </source>
</evidence>
<feature type="region of interest" description="Disordered" evidence="1">
    <location>
        <begin position="115"/>
        <end position="137"/>
    </location>
</feature>
<evidence type="ECO:0000256" key="1">
    <source>
        <dbReference type="SAM" id="MobiDB-lite"/>
    </source>
</evidence>
<dbReference type="AlphaFoldDB" id="A0A5J5BCY7"/>
<dbReference type="OrthoDB" id="1743228at2759"/>
<proteinExistence type="predicted"/>
<protein>
    <recommendedName>
        <fullName evidence="4">Reverse transcriptase domain-containing protein</fullName>
    </recommendedName>
</protein>
<name>A0A5J5BCY7_9ASTE</name>
<evidence type="ECO:0000313" key="2">
    <source>
        <dbReference type="EMBL" id="KAA8539071.1"/>
    </source>
</evidence>
<dbReference type="EMBL" id="CM018037">
    <property type="protein sequence ID" value="KAA8539071.1"/>
    <property type="molecule type" value="Genomic_DNA"/>
</dbReference>
<gene>
    <name evidence="2" type="ORF">F0562_025763</name>
</gene>
<sequence>MEFEESYWEQKSRVRWLKEGDKNTAFVHTCTVQRRQRNKIVGLEDAQGIWQENKVDVQKTILEYFQNIFSSSKPIDFEPILACVEKKVLDDMNVCLTKMPSNEVIKAFVFQMDPSKAHGPDGPESDEYGETAANQLM</sequence>